<evidence type="ECO:0000259" key="8">
    <source>
        <dbReference type="PROSITE" id="PS50970"/>
    </source>
</evidence>
<dbReference type="EMBL" id="CASHTH010003393">
    <property type="protein sequence ID" value="CAI8044429.1"/>
    <property type="molecule type" value="Genomic_DNA"/>
</dbReference>
<name>A0AA35TAM3_GEOBA</name>
<dbReference type="GO" id="GO:0008898">
    <property type="term" value="F:S-adenosylmethionine-homocysteine S-methyltransferase activity"/>
    <property type="evidence" value="ECO:0007669"/>
    <property type="project" value="TreeGrafter"/>
</dbReference>
<dbReference type="PIRSF" id="PIRSF037505">
    <property type="entry name" value="Betaine_HMT"/>
    <property type="match status" value="1"/>
</dbReference>
<feature type="domain" description="Hcy-binding" evidence="8">
    <location>
        <begin position="4"/>
        <end position="321"/>
    </location>
</feature>
<dbReference type="GO" id="GO:0032259">
    <property type="term" value="P:methylation"/>
    <property type="evidence" value="ECO:0007669"/>
    <property type="project" value="UniProtKB-KW"/>
</dbReference>
<dbReference type="PROSITE" id="PS50970">
    <property type="entry name" value="HCY"/>
    <property type="match status" value="1"/>
</dbReference>
<dbReference type="InterPro" id="IPR036589">
    <property type="entry name" value="HCY_dom_sf"/>
</dbReference>
<evidence type="ECO:0000256" key="1">
    <source>
        <dbReference type="ARBA" id="ARBA00022603"/>
    </source>
</evidence>
<dbReference type="InterPro" id="IPR017226">
    <property type="entry name" value="BHMT-like"/>
</dbReference>
<keyword evidence="3 6" id="KW-0479">Metal-binding</keyword>
<dbReference type="AlphaFoldDB" id="A0AA35TAM3"/>
<reference evidence="9" key="1">
    <citation type="submission" date="2023-03" db="EMBL/GenBank/DDBJ databases">
        <authorList>
            <person name="Steffen K."/>
            <person name="Cardenas P."/>
        </authorList>
    </citation>
    <scope>NUCLEOTIDE SEQUENCE</scope>
</reference>
<evidence type="ECO:0000313" key="10">
    <source>
        <dbReference type="Proteomes" id="UP001174909"/>
    </source>
</evidence>
<accession>A0AA35TAM3</accession>
<evidence type="ECO:0000256" key="4">
    <source>
        <dbReference type="ARBA" id="ARBA00022833"/>
    </source>
</evidence>
<proteinExistence type="predicted"/>
<evidence type="ECO:0000256" key="6">
    <source>
        <dbReference type="PIRSR" id="PIRSR037505-2"/>
    </source>
</evidence>
<feature type="binding site" evidence="6 7">
    <location>
        <position position="306"/>
    </location>
    <ligand>
        <name>Zn(2+)</name>
        <dbReference type="ChEBI" id="CHEBI:29105"/>
    </ligand>
</feature>
<dbReference type="Pfam" id="PF02574">
    <property type="entry name" value="S-methyl_trans"/>
    <property type="match status" value="1"/>
</dbReference>
<dbReference type="PANTHER" id="PTHR46015:SF1">
    <property type="entry name" value="HOMOCYSTEINE S-METHYLTRANSFERASE-LIKE ISOFORM 1"/>
    <property type="match status" value="1"/>
</dbReference>
<evidence type="ECO:0000256" key="3">
    <source>
        <dbReference type="ARBA" id="ARBA00022723"/>
    </source>
</evidence>
<comment type="pathway">
    <text evidence="5">Amino-acid biosynthesis; L-methionine biosynthesis via de novo pathway.</text>
</comment>
<keyword evidence="1 7" id="KW-0489">Methyltransferase</keyword>
<dbReference type="SUPFAM" id="SSF82282">
    <property type="entry name" value="Homocysteine S-methyltransferase"/>
    <property type="match status" value="1"/>
</dbReference>
<sequence length="337" mass="37088">MTDFPDLWSGRSGRVLLLDGGLATELERRGHTISADPLWSARLLHSDPEAILNVHKSYLESGADVLITASYQASLEGFRKELGVSEVEARDLIGRSVTLAREARSQFISENPVGREVQIAGSVGPYGACQHDGSEYTGDYVDHMTQQELEVWHRPRLRTLVECGVDLVACETLPALTEALALVHLLTTEFTDTRAWISFSCRNGTETCHGEEFRQAVKTVMGVARERGKRAGNQQIVAVGVNCSDPNYIQPLLKSCGDCPETGFVVYPNSGEDWDTTHHCWTGETRDISSEAGKWMELGATYIGGCCRVGPEDIKSLRNTVDLFMINQNVSATHKLS</sequence>
<dbReference type="GO" id="GO:0033528">
    <property type="term" value="P:S-methylmethionine cycle"/>
    <property type="evidence" value="ECO:0007669"/>
    <property type="project" value="TreeGrafter"/>
</dbReference>
<feature type="binding site" evidence="7">
    <location>
        <position position="243"/>
    </location>
    <ligand>
        <name>Zn(2+)</name>
        <dbReference type="ChEBI" id="CHEBI:29105"/>
    </ligand>
</feature>
<dbReference type="Gene3D" id="3.20.20.330">
    <property type="entry name" value="Homocysteine-binding-like domain"/>
    <property type="match status" value="1"/>
</dbReference>
<dbReference type="FunFam" id="3.20.20.330:FF:000002">
    <property type="entry name" value="Homocysteine S-methyltransferase"/>
    <property type="match status" value="1"/>
</dbReference>
<dbReference type="GO" id="GO:0008270">
    <property type="term" value="F:zinc ion binding"/>
    <property type="evidence" value="ECO:0007669"/>
    <property type="project" value="InterPro"/>
</dbReference>
<keyword evidence="4 6" id="KW-0862">Zinc</keyword>
<dbReference type="Proteomes" id="UP001174909">
    <property type="component" value="Unassembled WGS sequence"/>
</dbReference>
<keyword evidence="10" id="KW-1185">Reference proteome</keyword>
<dbReference type="GO" id="GO:0009086">
    <property type="term" value="P:methionine biosynthetic process"/>
    <property type="evidence" value="ECO:0007669"/>
    <property type="project" value="InterPro"/>
</dbReference>
<gene>
    <name evidence="9" type="ORF">GBAR_LOCUS24639</name>
</gene>
<feature type="binding site" evidence="6 7">
    <location>
        <position position="307"/>
    </location>
    <ligand>
        <name>Zn(2+)</name>
        <dbReference type="ChEBI" id="CHEBI:29105"/>
    </ligand>
</feature>
<comment type="caution">
    <text evidence="9">The sequence shown here is derived from an EMBL/GenBank/DDBJ whole genome shotgun (WGS) entry which is preliminary data.</text>
</comment>
<dbReference type="InterPro" id="IPR003726">
    <property type="entry name" value="HCY_dom"/>
</dbReference>
<dbReference type="NCBIfam" id="NF007020">
    <property type="entry name" value="PRK09485.1"/>
    <property type="match status" value="1"/>
</dbReference>
<evidence type="ECO:0000313" key="9">
    <source>
        <dbReference type="EMBL" id="CAI8044429.1"/>
    </source>
</evidence>
<comment type="cofactor">
    <cofactor evidence="6">
        <name>Zn(2+)</name>
        <dbReference type="ChEBI" id="CHEBI:29105"/>
    </cofactor>
    <text evidence="6">Binds 1 zinc ion per subunit.</text>
</comment>
<evidence type="ECO:0000256" key="2">
    <source>
        <dbReference type="ARBA" id="ARBA00022679"/>
    </source>
</evidence>
<evidence type="ECO:0000256" key="7">
    <source>
        <dbReference type="PROSITE-ProRule" id="PRU00333"/>
    </source>
</evidence>
<evidence type="ECO:0000256" key="5">
    <source>
        <dbReference type="ARBA" id="ARBA00034478"/>
    </source>
</evidence>
<protein>
    <submittedName>
        <fullName evidence="9">Homocysteine S-methyltransferase YbgG</fullName>
    </submittedName>
</protein>
<dbReference type="PANTHER" id="PTHR46015">
    <property type="entry name" value="ZGC:172121"/>
    <property type="match status" value="1"/>
</dbReference>
<organism evidence="9 10">
    <name type="scientific">Geodia barretti</name>
    <name type="common">Barrett's horny sponge</name>
    <dbReference type="NCBI Taxonomy" id="519541"/>
    <lineage>
        <taxon>Eukaryota</taxon>
        <taxon>Metazoa</taxon>
        <taxon>Porifera</taxon>
        <taxon>Demospongiae</taxon>
        <taxon>Heteroscleromorpha</taxon>
        <taxon>Tetractinellida</taxon>
        <taxon>Astrophorina</taxon>
        <taxon>Geodiidae</taxon>
        <taxon>Geodia</taxon>
    </lineage>
</organism>
<dbReference type="InterPro" id="IPR051486">
    <property type="entry name" value="Hcy_S-methyltransferase"/>
</dbReference>
<keyword evidence="2 7" id="KW-0808">Transferase</keyword>